<evidence type="ECO:0000313" key="2">
    <source>
        <dbReference type="Proteomes" id="UP000030302"/>
    </source>
</evidence>
<gene>
    <name evidence="1" type="ORF">LT85_4351</name>
</gene>
<reference evidence="2" key="1">
    <citation type="journal article" date="2014" name="Soil Biol. Biochem.">
        <title>Structure and function of bacterial communities in ageing soils: Insights from the Mendocino ecological staircase.</title>
        <authorList>
            <person name="Uroz S."/>
            <person name="Tech J.J."/>
            <person name="Sawaya N.A."/>
            <person name="Frey-Klett P."/>
            <person name="Leveau J.H.J."/>
        </authorList>
    </citation>
    <scope>NUCLEOTIDE SEQUENCE [LARGE SCALE GENOMIC DNA]</scope>
    <source>
        <strain evidence="2">Cal35</strain>
    </source>
</reference>
<evidence type="ECO:0000313" key="1">
    <source>
        <dbReference type="EMBL" id="AIY43509.1"/>
    </source>
</evidence>
<protein>
    <submittedName>
        <fullName evidence="1">Uncharacterized protein</fullName>
    </submittedName>
</protein>
<keyword evidence="2" id="KW-1185">Reference proteome</keyword>
<organism evidence="1 2">
    <name type="scientific">Collimonas arenae</name>
    <dbReference type="NCBI Taxonomy" id="279058"/>
    <lineage>
        <taxon>Bacteria</taxon>
        <taxon>Pseudomonadati</taxon>
        <taxon>Pseudomonadota</taxon>
        <taxon>Betaproteobacteria</taxon>
        <taxon>Burkholderiales</taxon>
        <taxon>Oxalobacteraceae</taxon>
        <taxon>Collimonas</taxon>
    </lineage>
</organism>
<dbReference type="KEGG" id="care:LT85_4351"/>
<sequence>MAQLSACADRRHNYCTALDHAAGLFTFPDEYMRIKHNLSPPCCAVIHRFRA</sequence>
<dbReference type="AlphaFoldDB" id="A0A0A1FIN9"/>
<name>A0A0A1FIN9_9BURK</name>
<dbReference type="EMBL" id="CP009962">
    <property type="protein sequence ID" value="AIY43509.1"/>
    <property type="molecule type" value="Genomic_DNA"/>
</dbReference>
<accession>A0A0A1FIN9</accession>
<dbReference type="HOGENOM" id="CLU_3097635_0_0_4"/>
<proteinExistence type="predicted"/>
<dbReference type="STRING" id="279058.LT85_4351"/>
<dbReference type="Proteomes" id="UP000030302">
    <property type="component" value="Chromosome"/>
</dbReference>